<dbReference type="RefSeq" id="WP_338391468.1">
    <property type="nucleotide sequence ID" value="NZ_AP025314.1"/>
</dbReference>
<proteinExistence type="predicted"/>
<evidence type="ECO:0008006" key="4">
    <source>
        <dbReference type="Google" id="ProtNLM"/>
    </source>
</evidence>
<feature type="signal peptide" evidence="1">
    <location>
        <begin position="1"/>
        <end position="25"/>
    </location>
</feature>
<gene>
    <name evidence="2" type="ORF">FUAX_23150</name>
</gene>
<dbReference type="KEGG" id="fax:FUAX_23150"/>
<name>A0AAU9CIJ1_9BACT</name>
<dbReference type="Proteomes" id="UP001348817">
    <property type="component" value="Chromosome"/>
</dbReference>
<organism evidence="2 3">
    <name type="scientific">Fulvitalea axinellae</name>
    <dbReference type="NCBI Taxonomy" id="1182444"/>
    <lineage>
        <taxon>Bacteria</taxon>
        <taxon>Pseudomonadati</taxon>
        <taxon>Bacteroidota</taxon>
        <taxon>Cytophagia</taxon>
        <taxon>Cytophagales</taxon>
        <taxon>Persicobacteraceae</taxon>
        <taxon>Fulvitalea</taxon>
    </lineage>
</organism>
<evidence type="ECO:0000313" key="2">
    <source>
        <dbReference type="EMBL" id="BDD09883.1"/>
    </source>
</evidence>
<reference evidence="2 3" key="1">
    <citation type="submission" date="2021-12" db="EMBL/GenBank/DDBJ databases">
        <title>Genome sequencing of bacteria with rrn-lacking chromosome and rrn-plasmid.</title>
        <authorList>
            <person name="Anda M."/>
            <person name="Iwasaki W."/>
        </authorList>
    </citation>
    <scope>NUCLEOTIDE SEQUENCE [LARGE SCALE GENOMIC DNA]</scope>
    <source>
        <strain evidence="2 3">DSM 100852</strain>
    </source>
</reference>
<sequence length="209" mass="23145">MITKVLRYFVATVLAVAIGMEYSFAQNDNSKGEEELEYVSSYRKPAIYAGTSVMAGSGWNGYSYDLQGSVPVNQPRRRRQASYSANFGYTYQKVGGYTTSTYWMGPSMWMPLSDRMALNLDVRVGQQDVTGKSIMLENGNKIGGPDLNRTVYDINAELHYKISDKADLIIGARFTNAPSYGYGYGGYGMGPYGMGNYGFGAPPLGYRRF</sequence>
<keyword evidence="3" id="KW-1185">Reference proteome</keyword>
<evidence type="ECO:0000313" key="3">
    <source>
        <dbReference type="Proteomes" id="UP001348817"/>
    </source>
</evidence>
<accession>A0AAU9CIJ1</accession>
<dbReference type="EMBL" id="AP025314">
    <property type="protein sequence ID" value="BDD09883.1"/>
    <property type="molecule type" value="Genomic_DNA"/>
</dbReference>
<evidence type="ECO:0000256" key="1">
    <source>
        <dbReference type="SAM" id="SignalP"/>
    </source>
</evidence>
<feature type="chain" id="PRO_5043448558" description="Outer membrane protein beta-barrel domain-containing protein" evidence="1">
    <location>
        <begin position="26"/>
        <end position="209"/>
    </location>
</feature>
<keyword evidence="1" id="KW-0732">Signal</keyword>
<dbReference type="AlphaFoldDB" id="A0AAU9CIJ1"/>
<protein>
    <recommendedName>
        <fullName evidence="4">Outer membrane protein beta-barrel domain-containing protein</fullName>
    </recommendedName>
</protein>